<feature type="domain" description="Succinate dehydogenase/fumarate reductase N-terminal" evidence="5">
    <location>
        <begin position="34"/>
        <end position="100"/>
    </location>
</feature>
<evidence type="ECO:0000256" key="1">
    <source>
        <dbReference type="ARBA" id="ARBA00001927"/>
    </source>
</evidence>
<feature type="region of interest" description="Disordered" evidence="4">
    <location>
        <begin position="1"/>
        <end position="43"/>
    </location>
</feature>
<dbReference type="Proteomes" id="UP000738270">
    <property type="component" value="Unassembled WGS sequence"/>
</dbReference>
<dbReference type="Pfam" id="PF13085">
    <property type="entry name" value="Fer2_3"/>
    <property type="match status" value="1"/>
</dbReference>
<evidence type="ECO:0000313" key="7">
    <source>
        <dbReference type="Proteomes" id="UP000738270"/>
    </source>
</evidence>
<sequence>MDKDATALPPVPRGRGHGHPQDRRFKPGGRRGPALGELPVPHPADRPSAELLLYVKGYLDGTLTFPSLRAHASCGSDAMRITVVNRLACKVLMRELPRRQADHDHPSSHQGSAGREVSAGPHVALLRAFRAVKPSSSRPATIRHPSIVHPVAGGPCPVRRHHQCILCACCTNGCSTRTRMPWWCRQPGGHVSTLRLDVARGRLVAGRDGFDGAERVDVMSTRQSFVNRQP</sequence>
<dbReference type="InterPro" id="IPR036010">
    <property type="entry name" value="2Fe-2S_ferredoxin-like_sf"/>
</dbReference>
<comment type="similarity">
    <text evidence="2">Belongs to the succinate dehydrogenase/fumarate reductase iron-sulfur protein family.</text>
</comment>
<evidence type="ECO:0000256" key="4">
    <source>
        <dbReference type="SAM" id="MobiDB-lite"/>
    </source>
</evidence>
<gene>
    <name evidence="6" type="ORF">GS453_22630</name>
</gene>
<comment type="cofactor">
    <cofactor evidence="3">
        <name>[2Fe-2S] cluster</name>
        <dbReference type="ChEBI" id="CHEBI:190135"/>
    </cofactor>
</comment>
<organism evidence="6 7">
    <name type="scientific">Rhodococcus hoagii</name>
    <name type="common">Corynebacterium equii</name>
    <dbReference type="NCBI Taxonomy" id="43767"/>
    <lineage>
        <taxon>Bacteria</taxon>
        <taxon>Bacillati</taxon>
        <taxon>Actinomycetota</taxon>
        <taxon>Actinomycetes</taxon>
        <taxon>Mycobacteriales</taxon>
        <taxon>Nocardiaceae</taxon>
        <taxon>Prescottella</taxon>
    </lineage>
</organism>
<evidence type="ECO:0000256" key="2">
    <source>
        <dbReference type="ARBA" id="ARBA00009433"/>
    </source>
</evidence>
<reference evidence="6" key="1">
    <citation type="submission" date="2019-11" db="EMBL/GenBank/DDBJ databases">
        <title>Spread of Macrolides and rifampicin resistant Rhodococcus equi in clinical isolates in the USA.</title>
        <authorList>
            <person name="Alvarez-Narvaez S."/>
            <person name="Huber L."/>
            <person name="Cohen N.D."/>
            <person name="Slovis N."/>
            <person name="Greiter M."/>
            <person name="Giguere S."/>
            <person name="Hart K."/>
        </authorList>
    </citation>
    <scope>NUCLEOTIDE SEQUENCE</scope>
    <source>
        <strain evidence="6">Lh_38</strain>
    </source>
</reference>
<proteinExistence type="inferred from homology"/>
<evidence type="ECO:0000313" key="6">
    <source>
        <dbReference type="EMBL" id="MBM4629491.1"/>
    </source>
</evidence>
<evidence type="ECO:0000259" key="5">
    <source>
        <dbReference type="Pfam" id="PF13085"/>
    </source>
</evidence>
<feature type="region of interest" description="Disordered" evidence="4">
    <location>
        <begin position="98"/>
        <end position="117"/>
    </location>
</feature>
<dbReference type="EMBL" id="WUXD01000065">
    <property type="protein sequence ID" value="MBM4629491.1"/>
    <property type="molecule type" value="Genomic_DNA"/>
</dbReference>
<dbReference type="InterPro" id="IPR012675">
    <property type="entry name" value="Beta-grasp_dom_sf"/>
</dbReference>
<name>A0AAP2AS19_RHOHA</name>
<comment type="caution">
    <text evidence="6">The sequence shown here is derived from an EMBL/GenBank/DDBJ whole genome shotgun (WGS) entry which is preliminary data.</text>
</comment>
<dbReference type="SUPFAM" id="SSF54292">
    <property type="entry name" value="2Fe-2S ferredoxin-like"/>
    <property type="match status" value="1"/>
</dbReference>
<dbReference type="AlphaFoldDB" id="A0AAP2AS19"/>
<accession>A0AAP2AS19</accession>
<feature type="compositionally biased region" description="Basic and acidic residues" evidence="4">
    <location>
        <begin position="98"/>
        <end position="107"/>
    </location>
</feature>
<dbReference type="InterPro" id="IPR025192">
    <property type="entry name" value="Succ_DH/fum_Rdtase_N"/>
</dbReference>
<dbReference type="GO" id="GO:0051536">
    <property type="term" value="F:iron-sulfur cluster binding"/>
    <property type="evidence" value="ECO:0007669"/>
    <property type="project" value="InterPro"/>
</dbReference>
<protein>
    <recommendedName>
        <fullName evidence="5">Succinate dehydogenase/fumarate reductase N-terminal domain-containing protein</fullName>
    </recommendedName>
</protein>
<comment type="cofactor">
    <cofactor evidence="1">
        <name>[3Fe-4S] cluster</name>
        <dbReference type="ChEBI" id="CHEBI:21137"/>
    </cofactor>
</comment>
<dbReference type="Gene3D" id="3.10.20.30">
    <property type="match status" value="1"/>
</dbReference>
<dbReference type="GO" id="GO:0009055">
    <property type="term" value="F:electron transfer activity"/>
    <property type="evidence" value="ECO:0007669"/>
    <property type="project" value="InterPro"/>
</dbReference>
<evidence type="ECO:0000256" key="3">
    <source>
        <dbReference type="ARBA" id="ARBA00034078"/>
    </source>
</evidence>